<proteinExistence type="predicted"/>
<reference evidence="4" key="3">
    <citation type="journal article" date="2021" name="Int. J. Parasitol.">
        <title>Comparative analysis of gene expression between Babesia bovis blood stages and kinetes allowed by improved genome annotation.</title>
        <authorList>
            <person name="Ueti M.W."/>
            <person name="Johnson W.C."/>
            <person name="Kappmeyer L.S."/>
            <person name="Herndon D.R."/>
            <person name="Mousel M.R."/>
            <person name="Reif K.E."/>
            <person name="Taus N.S."/>
            <person name="Ifeonu O.O."/>
            <person name="Silva J.C."/>
            <person name="Suarez C.E."/>
            <person name="Brayton K.A."/>
        </authorList>
    </citation>
    <scope>NUCLEOTIDE SEQUENCE [LARGE SCALE GENOMIC DNA]</scope>
</reference>
<organism evidence="3 4">
    <name type="scientific">Babesia bovis</name>
    <dbReference type="NCBI Taxonomy" id="5865"/>
    <lineage>
        <taxon>Eukaryota</taxon>
        <taxon>Sar</taxon>
        <taxon>Alveolata</taxon>
        <taxon>Apicomplexa</taxon>
        <taxon>Aconoidasida</taxon>
        <taxon>Piroplasmida</taxon>
        <taxon>Babesiidae</taxon>
        <taxon>Babesia</taxon>
    </lineage>
</organism>
<evidence type="ECO:0000313" key="4">
    <source>
        <dbReference type="Proteomes" id="UP000002173"/>
    </source>
</evidence>
<dbReference type="PANTHER" id="PTHR43592">
    <property type="entry name" value="CAAX AMINO TERMINAL PROTEASE"/>
    <property type="match status" value="1"/>
</dbReference>
<name>A7AM57_BABBO</name>
<feature type="transmembrane region" description="Helical" evidence="1">
    <location>
        <begin position="147"/>
        <end position="169"/>
    </location>
</feature>
<reference evidence="3 4" key="1">
    <citation type="journal article" date="2007" name="PLoS Pathog.">
        <title>Genome sequence of Babesia bovis and comparative analysis of apicomplexan hemoprotozoa.</title>
        <authorList>
            <person name="Brayton K.A."/>
            <person name="Lau A.O.T."/>
            <person name="Herndon D.R."/>
            <person name="Hannick L."/>
            <person name="Kappmeyer L.S."/>
            <person name="Berens S.J."/>
            <person name="Bidwell S.L."/>
            <person name="Brown W.C."/>
            <person name="Crabtree J."/>
            <person name="Fadrosh D."/>
            <person name="Feldblum T."/>
            <person name="Forberger H.A."/>
            <person name="Haas B.J."/>
            <person name="Howell J.M."/>
            <person name="Khouri H."/>
            <person name="Koo H."/>
            <person name="Mann D.J."/>
            <person name="Norimine J."/>
            <person name="Paulsen I.T."/>
            <person name="Radune D."/>
            <person name="Ren Q."/>
            <person name="Smith R.K. Jr."/>
            <person name="Suarez C.E."/>
            <person name="White O."/>
            <person name="Wortman J.R."/>
            <person name="Knowles D.P. Jr."/>
            <person name="McElwain T.F."/>
            <person name="Nene V.M."/>
        </authorList>
    </citation>
    <scope>NUCLEOTIDE SEQUENCE [LARGE SCALE GENOMIC DNA]</scope>
    <source>
        <strain evidence="3">T2Bo</strain>
    </source>
</reference>
<dbReference type="AlphaFoldDB" id="A7AM57"/>
<evidence type="ECO:0000256" key="1">
    <source>
        <dbReference type="SAM" id="Phobius"/>
    </source>
</evidence>
<feature type="domain" description="CAAX prenyl protease 2/Lysostaphin resistance protein A-like" evidence="2">
    <location>
        <begin position="368"/>
        <end position="453"/>
    </location>
</feature>
<dbReference type="GO" id="GO:0004175">
    <property type="term" value="F:endopeptidase activity"/>
    <property type="evidence" value="ECO:0007669"/>
    <property type="project" value="UniProtKB-ARBA"/>
</dbReference>
<dbReference type="PANTHER" id="PTHR43592:SF15">
    <property type="entry name" value="CAAX AMINO TERMINAL PROTEASE FAMILY PROTEIN"/>
    <property type="match status" value="1"/>
</dbReference>
<sequence>MMMLMLPSKLYPIIICIFLYELVKHNIEAVNIAPRRLSARLQNYGKTKRNCARAFVITSFISPDTNGNELQERKSLSNTGIVANKRFGKLHGEKSNCSVALSNAMGKCGITISRIIGDTVQELGKRLIENKYYKHGTSLMMLMKQRLSTLSTIEQIALAIIGQCVYAFYLPGVHLIFPYQIIPTTSGFGVDIGIDSLVSLASSYLLWRSLQKPESHQLTLKPNDTVIIPIVATGLLASFYLSAYAARVVDNVLLLLSAMDWPVDPALQRSVTILLSHLTWVILGVKMLNYVVPLNQKKTLWYTLNSEELWVYKALMGYFVSCGVYNVADLIFNILQAFSKLIHPQLIIKEDITPEFVHVETSSMIPSIVTALGPCITAPWWEEMLYRVFVFKVINAKLPRNIATCIAALVFAVHHMNPHSIIQLFALGVLWSFIEQGTNNVFISMAIHSLWNTRIMLGTLMGK</sequence>
<evidence type="ECO:0000259" key="2">
    <source>
        <dbReference type="Pfam" id="PF02517"/>
    </source>
</evidence>
<keyword evidence="4" id="KW-1185">Reference proteome</keyword>
<dbReference type="RefSeq" id="XP_001611209.1">
    <property type="nucleotide sequence ID" value="XM_001611159.1"/>
</dbReference>
<dbReference type="InterPro" id="IPR003675">
    <property type="entry name" value="Rce1/LyrA-like_dom"/>
</dbReference>
<dbReference type="OMA" id="MHIHYAV"/>
<feature type="transmembrane region" description="Helical" evidence="1">
    <location>
        <begin position="266"/>
        <end position="288"/>
    </location>
</feature>
<dbReference type="Proteomes" id="UP000002173">
    <property type="component" value="Unassembled WGS sequence"/>
</dbReference>
<comment type="caution">
    <text evidence="3">The sequence shown here is derived from an EMBL/GenBank/DDBJ whole genome shotgun (WGS) entry which is preliminary data.</text>
</comment>
<dbReference type="Pfam" id="PF02517">
    <property type="entry name" value="Rce1-like"/>
    <property type="match status" value="1"/>
</dbReference>
<dbReference type="InParanoid" id="A7AM57"/>
<dbReference type="KEGG" id="bbo:BBOV_III000740"/>
<feature type="transmembrane region" description="Helical" evidence="1">
    <location>
        <begin position="181"/>
        <end position="206"/>
    </location>
</feature>
<dbReference type="GO" id="GO:0080120">
    <property type="term" value="P:CAAX-box protein maturation"/>
    <property type="evidence" value="ECO:0007669"/>
    <property type="project" value="UniProtKB-ARBA"/>
</dbReference>
<feature type="transmembrane region" description="Helical" evidence="1">
    <location>
        <begin position="309"/>
        <end position="328"/>
    </location>
</feature>
<keyword evidence="1" id="KW-1133">Transmembrane helix</keyword>
<dbReference type="GeneID" id="5479454"/>
<feature type="transmembrane region" description="Helical" evidence="1">
    <location>
        <begin position="226"/>
        <end position="246"/>
    </location>
</feature>
<dbReference type="eggNOG" id="ENOG502QR9S">
    <property type="taxonomic scope" value="Eukaryota"/>
</dbReference>
<evidence type="ECO:0000313" key="3">
    <source>
        <dbReference type="EMBL" id="EDO07641.1"/>
    </source>
</evidence>
<gene>
    <name evidence="3" type="ORF">BBOV_III000740</name>
</gene>
<dbReference type="VEuPathDB" id="PiroplasmaDB:BBOV_III000740"/>
<dbReference type="EMBL" id="AAXT01000001">
    <property type="protein sequence ID" value="EDO07641.1"/>
    <property type="molecule type" value="Genomic_DNA"/>
</dbReference>
<reference evidence="4" key="2">
    <citation type="journal article" date="2020" name="Data Brief">
        <title>Transcriptome dataset of Babesia bovis life stages within vertebrate and invertebrate hosts.</title>
        <authorList>
            <person name="Ueti M.W."/>
            <person name="Johnson W.C."/>
            <person name="Kappmeyer L.S."/>
            <person name="Herndon D.R."/>
            <person name="Mousel M.R."/>
            <person name="Reif K.E."/>
            <person name="Taus N.S."/>
            <person name="Ifeonu O.O."/>
            <person name="Silva J.C."/>
            <person name="Suarez C.E."/>
            <person name="Brayton K.A."/>
        </authorList>
    </citation>
    <scope>NUCLEOTIDE SEQUENCE [LARGE SCALE GENOMIC DNA]</scope>
</reference>
<keyword evidence="1" id="KW-0812">Transmembrane</keyword>
<keyword evidence="1" id="KW-0472">Membrane</keyword>
<accession>A7AM57</accession>
<protein>
    <recommendedName>
        <fullName evidence="2">CAAX prenyl protease 2/Lysostaphin resistance protein A-like domain-containing protein</fullName>
    </recommendedName>
</protein>
<dbReference type="STRING" id="5865.A7AM57"/>